<organism evidence="1 2">
    <name type="scientific">Taphrina deformans (strain PYCC 5710 / ATCC 11124 / CBS 356.35 / IMI 108563 / JCM 9778 / NBRC 8474)</name>
    <name type="common">Peach leaf curl fungus</name>
    <name type="synonym">Lalaria deformans</name>
    <dbReference type="NCBI Taxonomy" id="1097556"/>
    <lineage>
        <taxon>Eukaryota</taxon>
        <taxon>Fungi</taxon>
        <taxon>Dikarya</taxon>
        <taxon>Ascomycota</taxon>
        <taxon>Taphrinomycotina</taxon>
        <taxon>Taphrinomycetes</taxon>
        <taxon>Taphrinales</taxon>
        <taxon>Taphrinaceae</taxon>
        <taxon>Taphrina</taxon>
    </lineage>
</organism>
<accession>R4XDU1</accession>
<dbReference type="VEuPathDB" id="FungiDB:TAPDE_001339"/>
<comment type="caution">
    <text evidence="1">The sequence shown here is derived from an EMBL/GenBank/DDBJ whole genome shotgun (WGS) entry which is preliminary data.</text>
</comment>
<keyword evidence="2" id="KW-1185">Reference proteome</keyword>
<protein>
    <submittedName>
        <fullName evidence="1">Uncharacterized protein</fullName>
    </submittedName>
</protein>
<name>R4XDU1_TAPDE</name>
<dbReference type="EMBL" id="CAHR02000042">
    <property type="protein sequence ID" value="CCG81504.1"/>
    <property type="molecule type" value="Genomic_DNA"/>
</dbReference>
<evidence type="ECO:0000313" key="1">
    <source>
        <dbReference type="EMBL" id="CCG81504.1"/>
    </source>
</evidence>
<dbReference type="Proteomes" id="UP000013776">
    <property type="component" value="Unassembled WGS sequence"/>
</dbReference>
<sequence length="330" mass="38833">MKRERKMNIKTAIEHYKQDLSASGIHNRIKDLKNSQKSTNMLFLQGRGRGLRHWVNLAIEHTVIPEVERREEEDKQIWRAEQRWLSSSQQTERLEESHKLRVAQYTLREDEKIKVFGDIGNDHRTTGKDVHEVGQSGFNAASLRASKIANELKGRDDDLLYEFKRLRALCQGRMQAKWRSLIEHCVIQISLVRERGQFWRYEPGRQELDAMAMESLMTYEAQRMELALETLLSTFSRSVEQKTKEYPPLRSFYQEFGPMTGSALRAAREVAVSRGIVYDNTFLKKNKLDLYASEFYDAMKEHLILLMVENELQNFAWKEGHNQIARMYTR</sequence>
<reference evidence="1 2" key="1">
    <citation type="journal article" date="2013" name="MBio">
        <title>Genome sequencing of the plant pathogen Taphrina deformans, the causal agent of peach leaf curl.</title>
        <authorList>
            <person name="Cisse O.H."/>
            <person name="Almeida J.M.G.C.F."/>
            <person name="Fonseca A."/>
            <person name="Kumar A.A."/>
            <person name="Salojaervi J."/>
            <person name="Overmyer K."/>
            <person name="Hauser P.M."/>
            <person name="Pagni M."/>
        </authorList>
    </citation>
    <scope>NUCLEOTIDE SEQUENCE [LARGE SCALE GENOMIC DNA]</scope>
    <source>
        <strain evidence="2">PYCC 5710 / ATCC 11124 / CBS 356.35 / IMI 108563 / JCM 9778 / NBRC 8474</strain>
    </source>
</reference>
<proteinExistence type="predicted"/>
<dbReference type="AlphaFoldDB" id="R4XDU1"/>
<evidence type="ECO:0000313" key="2">
    <source>
        <dbReference type="Proteomes" id="UP000013776"/>
    </source>
</evidence>
<gene>
    <name evidence="1" type="ORF">TAPDE_001339</name>
</gene>